<sequence>MKTDPVKTDPVKTDPVKTDPVKTASAKTAQPETARPEAAHPASRVTPLRVALLGPIAWRTPPRHYGPWEQVTGLLAEGLTARGVDVTLFATLDSITSGTLDGVCPTGYAEDPSLDGRVWEAMHVAHALGRSADFDLVHSHLDWLPLAFADHCRAPLLTTVHGFSGAGILPAYARARSAYVSISDADRSPELDYVATVHHGIDLGLLPFDPRGGRGLVVFGRVHPDKGTHAAIEIARRAGLPLTVCGIVQDRDYFEERVAPHVDGERVRFLGSVGPERRAEILGGSAALLHPVAFDEPFGLSVVESMACGTPVVAYRRGSMAEVVDPGVTGFLVDTVEEAVSAVSRVGTIDRAGCRAQAEHRFGVDRMVTNYLRIYRDIVDRA</sequence>
<dbReference type="PANTHER" id="PTHR12526:SF595">
    <property type="entry name" value="BLL5217 PROTEIN"/>
    <property type="match status" value="1"/>
</dbReference>
<evidence type="ECO:0000256" key="1">
    <source>
        <dbReference type="ARBA" id="ARBA00022676"/>
    </source>
</evidence>
<dbReference type="Pfam" id="PF13439">
    <property type="entry name" value="Glyco_transf_4"/>
    <property type="match status" value="1"/>
</dbReference>
<dbReference type="Gene3D" id="3.40.50.2000">
    <property type="entry name" value="Glycogen Phosphorylase B"/>
    <property type="match status" value="2"/>
</dbReference>
<dbReference type="Proteomes" id="UP001501251">
    <property type="component" value="Unassembled WGS sequence"/>
</dbReference>
<feature type="region of interest" description="Disordered" evidence="3">
    <location>
        <begin position="1"/>
        <end position="43"/>
    </location>
</feature>
<evidence type="ECO:0000259" key="4">
    <source>
        <dbReference type="Pfam" id="PF00534"/>
    </source>
</evidence>
<reference evidence="7" key="1">
    <citation type="journal article" date="2019" name="Int. J. Syst. Evol. Microbiol.">
        <title>The Global Catalogue of Microorganisms (GCM) 10K type strain sequencing project: providing services to taxonomists for standard genome sequencing and annotation.</title>
        <authorList>
            <consortium name="The Broad Institute Genomics Platform"/>
            <consortium name="The Broad Institute Genome Sequencing Center for Infectious Disease"/>
            <person name="Wu L."/>
            <person name="Ma J."/>
        </authorList>
    </citation>
    <scope>NUCLEOTIDE SEQUENCE [LARGE SCALE GENOMIC DNA]</scope>
    <source>
        <strain evidence="7">JCM 17388</strain>
    </source>
</reference>
<dbReference type="CDD" id="cd03802">
    <property type="entry name" value="GT4_AviGT4-like"/>
    <property type="match status" value="1"/>
</dbReference>
<dbReference type="Pfam" id="PF00534">
    <property type="entry name" value="Glycos_transf_1"/>
    <property type="match status" value="1"/>
</dbReference>
<name>A0ABP8BER6_9ACTN</name>
<keyword evidence="2" id="KW-0808">Transferase</keyword>
<evidence type="ECO:0000259" key="5">
    <source>
        <dbReference type="Pfam" id="PF13439"/>
    </source>
</evidence>
<dbReference type="EMBL" id="BAABAQ010000014">
    <property type="protein sequence ID" value="GAA4205201.1"/>
    <property type="molecule type" value="Genomic_DNA"/>
</dbReference>
<dbReference type="PANTHER" id="PTHR12526">
    <property type="entry name" value="GLYCOSYLTRANSFERASE"/>
    <property type="match status" value="1"/>
</dbReference>
<evidence type="ECO:0000256" key="3">
    <source>
        <dbReference type="SAM" id="MobiDB-lite"/>
    </source>
</evidence>
<evidence type="ECO:0000313" key="7">
    <source>
        <dbReference type="Proteomes" id="UP001501251"/>
    </source>
</evidence>
<gene>
    <name evidence="6" type="ORF">GCM10022252_65410</name>
</gene>
<dbReference type="SUPFAM" id="SSF53756">
    <property type="entry name" value="UDP-Glycosyltransferase/glycogen phosphorylase"/>
    <property type="match status" value="1"/>
</dbReference>
<keyword evidence="7" id="KW-1185">Reference proteome</keyword>
<feature type="domain" description="Glycosyltransferase subfamily 4-like N-terminal" evidence="5">
    <location>
        <begin position="70"/>
        <end position="180"/>
    </location>
</feature>
<protein>
    <submittedName>
        <fullName evidence="6">Glycosyltransferase family 4 protein</fullName>
    </submittedName>
</protein>
<feature type="domain" description="Glycosyl transferase family 1" evidence="4">
    <location>
        <begin position="216"/>
        <end position="338"/>
    </location>
</feature>
<evidence type="ECO:0000256" key="2">
    <source>
        <dbReference type="ARBA" id="ARBA00022679"/>
    </source>
</evidence>
<keyword evidence="1" id="KW-0328">Glycosyltransferase</keyword>
<dbReference type="InterPro" id="IPR028098">
    <property type="entry name" value="Glyco_trans_4-like_N"/>
</dbReference>
<evidence type="ECO:0000313" key="6">
    <source>
        <dbReference type="EMBL" id="GAA4205201.1"/>
    </source>
</evidence>
<dbReference type="RefSeq" id="WP_344922033.1">
    <property type="nucleotide sequence ID" value="NZ_BAABAQ010000014.1"/>
</dbReference>
<accession>A0ABP8BER6</accession>
<proteinExistence type="predicted"/>
<dbReference type="InterPro" id="IPR001296">
    <property type="entry name" value="Glyco_trans_1"/>
</dbReference>
<organism evidence="6 7">
    <name type="scientific">Streptosporangium oxazolinicum</name>
    <dbReference type="NCBI Taxonomy" id="909287"/>
    <lineage>
        <taxon>Bacteria</taxon>
        <taxon>Bacillati</taxon>
        <taxon>Actinomycetota</taxon>
        <taxon>Actinomycetes</taxon>
        <taxon>Streptosporangiales</taxon>
        <taxon>Streptosporangiaceae</taxon>
        <taxon>Streptosporangium</taxon>
    </lineage>
</organism>
<comment type="caution">
    <text evidence="6">The sequence shown here is derived from an EMBL/GenBank/DDBJ whole genome shotgun (WGS) entry which is preliminary data.</text>
</comment>
<feature type="compositionally biased region" description="Basic and acidic residues" evidence="3">
    <location>
        <begin position="1"/>
        <end position="20"/>
    </location>
</feature>